<evidence type="ECO:0000259" key="4">
    <source>
        <dbReference type="PROSITE" id="PS50893"/>
    </source>
</evidence>
<dbReference type="PANTHER" id="PTHR45772">
    <property type="entry name" value="CONSERVED COMPONENT OF ABC TRANSPORTER FOR NATURAL AMINO ACIDS-RELATED"/>
    <property type="match status" value="1"/>
</dbReference>
<dbReference type="CDD" id="cd03219">
    <property type="entry name" value="ABC_Mj1267_LivG_branched"/>
    <property type="match status" value="1"/>
</dbReference>
<dbReference type="Proteomes" id="UP001210339">
    <property type="component" value="Chromosome"/>
</dbReference>
<evidence type="ECO:0000313" key="6">
    <source>
        <dbReference type="Proteomes" id="UP001210339"/>
    </source>
</evidence>
<proteinExistence type="predicted"/>
<dbReference type="GO" id="GO:0005524">
    <property type="term" value="F:ATP binding"/>
    <property type="evidence" value="ECO:0007669"/>
    <property type="project" value="UniProtKB-KW"/>
</dbReference>
<evidence type="ECO:0000256" key="1">
    <source>
        <dbReference type="ARBA" id="ARBA00022448"/>
    </source>
</evidence>
<dbReference type="Pfam" id="PF12399">
    <property type="entry name" value="BCA_ABC_TP_C"/>
    <property type="match status" value="1"/>
</dbReference>
<dbReference type="SMART" id="SM00382">
    <property type="entry name" value="AAA"/>
    <property type="match status" value="1"/>
</dbReference>
<evidence type="ECO:0000256" key="3">
    <source>
        <dbReference type="ARBA" id="ARBA00022840"/>
    </source>
</evidence>
<name>A0ABY7QUQ4_9FIRM</name>
<dbReference type="InterPro" id="IPR003593">
    <property type="entry name" value="AAA+_ATPase"/>
</dbReference>
<protein>
    <submittedName>
        <fullName evidence="5">ABC transporter ATP-binding protein</fullName>
    </submittedName>
</protein>
<feature type="domain" description="ABC transporter" evidence="4">
    <location>
        <begin position="6"/>
        <end position="254"/>
    </location>
</feature>
<dbReference type="Gene3D" id="3.40.50.300">
    <property type="entry name" value="P-loop containing nucleotide triphosphate hydrolases"/>
    <property type="match status" value="1"/>
</dbReference>
<dbReference type="PANTHER" id="PTHR45772:SF7">
    <property type="entry name" value="AMINO ACID ABC TRANSPORTER ATP-BINDING PROTEIN"/>
    <property type="match status" value="1"/>
</dbReference>
<evidence type="ECO:0000313" key="5">
    <source>
        <dbReference type="EMBL" id="WBW50511.1"/>
    </source>
</evidence>
<keyword evidence="2" id="KW-0547">Nucleotide-binding</keyword>
<dbReference type="EMBL" id="CP115667">
    <property type="protein sequence ID" value="WBW50511.1"/>
    <property type="molecule type" value="Genomic_DNA"/>
</dbReference>
<dbReference type="SUPFAM" id="SSF52540">
    <property type="entry name" value="P-loop containing nucleoside triphosphate hydrolases"/>
    <property type="match status" value="1"/>
</dbReference>
<accession>A0ABY7QUQ4</accession>
<dbReference type="InterPro" id="IPR027417">
    <property type="entry name" value="P-loop_NTPase"/>
</dbReference>
<keyword evidence="6" id="KW-1185">Reference proteome</keyword>
<dbReference type="InterPro" id="IPR051120">
    <property type="entry name" value="ABC_AA/LPS_Transport"/>
</dbReference>
<sequence length="254" mass="28400">MSDVVLEAQHIAINFGGLKAVNDFNLTLRQGELVGLIGPNGAGKTTVFNILTGVYKATEGDYFVNGEKISDPTTFKLVRKGLVRTFQNIRLFNKMSVLENILCAENFNMSYSKLEGIFRLPKYWSEEKAARERAMELLSIFKLDQYANLDAESLPYGKQRQLEIVRALASSPNILLLDEPAAGMNERETKELMESIAFIREKFNLAIFLIEHDMDLVLGICEKLIVLNHGEILAQGDPKDVIQNPAVIEAYLGG</sequence>
<evidence type="ECO:0000256" key="2">
    <source>
        <dbReference type="ARBA" id="ARBA00022741"/>
    </source>
</evidence>
<reference evidence="5 6" key="1">
    <citation type="submission" date="2023-01" db="EMBL/GenBank/DDBJ databases">
        <authorList>
            <person name="Lee S.H."/>
            <person name="Jung H.S."/>
            <person name="Yun J.U."/>
        </authorList>
    </citation>
    <scope>NUCLEOTIDE SEQUENCE [LARGE SCALE GENOMIC DNA]</scope>
    <source>
        <strain evidence="5 6">CBA3646</strain>
    </source>
</reference>
<organism evidence="5 6">
    <name type="scientific">Peptoniphilus equinus</name>
    <dbReference type="NCBI Taxonomy" id="3016343"/>
    <lineage>
        <taxon>Bacteria</taxon>
        <taxon>Bacillati</taxon>
        <taxon>Bacillota</taxon>
        <taxon>Tissierellia</taxon>
        <taxon>Tissierellales</taxon>
        <taxon>Peptoniphilaceae</taxon>
        <taxon>Peptoniphilus</taxon>
    </lineage>
</organism>
<dbReference type="RefSeq" id="WP_271192043.1">
    <property type="nucleotide sequence ID" value="NZ_CP115667.1"/>
</dbReference>
<dbReference type="InterPro" id="IPR032823">
    <property type="entry name" value="BCA_ABC_TP_C"/>
</dbReference>
<keyword evidence="1" id="KW-0813">Transport</keyword>
<dbReference type="PROSITE" id="PS50893">
    <property type="entry name" value="ABC_TRANSPORTER_2"/>
    <property type="match status" value="1"/>
</dbReference>
<dbReference type="Pfam" id="PF00005">
    <property type="entry name" value="ABC_tran"/>
    <property type="match status" value="1"/>
</dbReference>
<dbReference type="InterPro" id="IPR003439">
    <property type="entry name" value="ABC_transporter-like_ATP-bd"/>
</dbReference>
<gene>
    <name evidence="5" type="ORF">O6R05_02910</name>
</gene>
<keyword evidence="3 5" id="KW-0067">ATP-binding</keyword>